<dbReference type="Gene3D" id="3.40.50.300">
    <property type="entry name" value="P-loop containing nucleotide triphosphate hydrolases"/>
    <property type="match status" value="1"/>
</dbReference>
<feature type="domain" description="ABC transporter" evidence="5">
    <location>
        <begin position="40"/>
        <end position="263"/>
    </location>
</feature>
<evidence type="ECO:0000313" key="6">
    <source>
        <dbReference type="EMBL" id="KGQ20799.1"/>
    </source>
</evidence>
<dbReference type="SMART" id="SM00382">
    <property type="entry name" value="AAA"/>
    <property type="match status" value="1"/>
</dbReference>
<comment type="similarity">
    <text evidence="1">Belongs to the ABC transporter superfamily.</text>
</comment>
<dbReference type="PATRIC" id="fig|1300345.3.peg.6"/>
<dbReference type="AlphaFoldDB" id="A0A0A2X6D8"/>
<reference evidence="6 7" key="1">
    <citation type="submission" date="2014-09" db="EMBL/GenBank/DDBJ databases">
        <title>Genome sequences of Lysobacter dokdonensis DS-58.</title>
        <authorList>
            <person name="Kim J.F."/>
            <person name="Kwak M.-J."/>
        </authorList>
    </citation>
    <scope>NUCLEOTIDE SEQUENCE [LARGE SCALE GENOMIC DNA]</scope>
    <source>
        <strain evidence="6 7">DS-58</strain>
    </source>
</reference>
<comment type="caution">
    <text evidence="6">The sequence shown here is derived from an EMBL/GenBank/DDBJ whole genome shotgun (WGS) entry which is preliminary data.</text>
</comment>
<dbReference type="CDD" id="cd03220">
    <property type="entry name" value="ABC_KpsT_Wzt"/>
    <property type="match status" value="1"/>
</dbReference>
<evidence type="ECO:0000256" key="2">
    <source>
        <dbReference type="ARBA" id="ARBA00022448"/>
    </source>
</evidence>
<dbReference type="PANTHER" id="PTHR46743:SF2">
    <property type="entry name" value="TEICHOIC ACIDS EXPORT ATP-BINDING PROTEIN TAGH"/>
    <property type="match status" value="1"/>
</dbReference>
<dbReference type="Pfam" id="PF00005">
    <property type="entry name" value="ABC_tran"/>
    <property type="match status" value="1"/>
</dbReference>
<dbReference type="GO" id="GO:0005524">
    <property type="term" value="F:ATP binding"/>
    <property type="evidence" value="ECO:0007669"/>
    <property type="project" value="UniProtKB-KW"/>
</dbReference>
<dbReference type="SUPFAM" id="SSF52540">
    <property type="entry name" value="P-loop containing nucleoside triphosphate hydrolases"/>
    <property type="match status" value="1"/>
</dbReference>
<dbReference type="eggNOG" id="COG1134">
    <property type="taxonomic scope" value="Bacteria"/>
</dbReference>
<dbReference type="GO" id="GO:0016020">
    <property type="term" value="C:membrane"/>
    <property type="evidence" value="ECO:0007669"/>
    <property type="project" value="InterPro"/>
</dbReference>
<dbReference type="InterPro" id="IPR050683">
    <property type="entry name" value="Bact_Polysacc_Export_ATP-bd"/>
</dbReference>
<dbReference type="Pfam" id="PF14524">
    <property type="entry name" value="Wzt_C"/>
    <property type="match status" value="1"/>
</dbReference>
<keyword evidence="4 6" id="KW-0067">ATP-binding</keyword>
<evidence type="ECO:0000256" key="1">
    <source>
        <dbReference type="ARBA" id="ARBA00005417"/>
    </source>
</evidence>
<dbReference type="PANTHER" id="PTHR46743">
    <property type="entry name" value="TEICHOIC ACIDS EXPORT ATP-BINDING PROTEIN TAGH"/>
    <property type="match status" value="1"/>
</dbReference>
<dbReference type="GO" id="GO:0016887">
    <property type="term" value="F:ATP hydrolysis activity"/>
    <property type="evidence" value="ECO:0007669"/>
    <property type="project" value="InterPro"/>
</dbReference>
<proteinExistence type="inferred from homology"/>
<dbReference type="InterPro" id="IPR027417">
    <property type="entry name" value="P-loop_NTPase"/>
</dbReference>
<organism evidence="6 7">
    <name type="scientific">Lysobacter dokdonensis DS-58</name>
    <dbReference type="NCBI Taxonomy" id="1300345"/>
    <lineage>
        <taxon>Bacteria</taxon>
        <taxon>Pseudomonadati</taxon>
        <taxon>Pseudomonadota</taxon>
        <taxon>Gammaproteobacteria</taxon>
        <taxon>Lysobacterales</taxon>
        <taxon>Lysobacteraceae</taxon>
        <taxon>Noviluteimonas</taxon>
    </lineage>
</organism>
<protein>
    <submittedName>
        <fullName evidence="6">Teichoic acid export ATP-binding protein TagH</fullName>
    </submittedName>
</protein>
<accession>A0A0A2X6D8</accession>
<evidence type="ECO:0000256" key="3">
    <source>
        <dbReference type="ARBA" id="ARBA00022741"/>
    </source>
</evidence>
<dbReference type="EMBL" id="JRKJ01000001">
    <property type="protein sequence ID" value="KGQ20799.1"/>
    <property type="molecule type" value="Genomic_DNA"/>
</dbReference>
<dbReference type="Proteomes" id="UP000030518">
    <property type="component" value="Unassembled WGS sequence"/>
</dbReference>
<dbReference type="InterPro" id="IPR015860">
    <property type="entry name" value="ABC_transpr_TagH-like"/>
</dbReference>
<sequence>MPGVAEAGKQAPLAVRMQGVSKNYHIYDNPKDRLKQAIVPRMQRLFGARPARFYRDFWALRDIALDVRHGETLGVIGRNGSGKSTLLQILCGTLTPTEGDVDVRGRVGALLELGSGFNPEFTGRENVYLNGAVLGMTREQIDARFSDILAFADIGEFVEQPVKTYSSGMYVRLAFAVIAHCDADILVIDEALSVGDVFFAQKCMRFLRKFQENGTVVFVSHDAAAVRNLCDRAIWLEHGRMRMEGDAKAVTEAYHASAYGETVRVVSAPVRDSAADAASVARLGAAAVPNPIEVFRFDPGAGFGDGTATIRSVQLLDATTREALSFVQGGEDVTLRIEAEALDALDSPILGFLFKDRLGQVLFGENTWSTYRDRAVPIDAGARLSAEFDFRMPILPAGRYSLDVAVANGTVLEHRQAQWMHDAFVLESHASGVTTGLVGLPFPGIRLQSEE</sequence>
<dbReference type="CDD" id="cd10147">
    <property type="entry name" value="Wzt_C-like"/>
    <property type="match status" value="1"/>
</dbReference>
<keyword evidence="3" id="KW-0547">Nucleotide-binding</keyword>
<dbReference type="STRING" id="1300345.LF41_6"/>
<keyword evidence="2" id="KW-0813">Transport</keyword>
<gene>
    <name evidence="6" type="ORF">LF41_6</name>
</gene>
<keyword evidence="7" id="KW-1185">Reference proteome</keyword>
<dbReference type="PROSITE" id="PS50893">
    <property type="entry name" value="ABC_TRANSPORTER_2"/>
    <property type="match status" value="1"/>
</dbReference>
<dbReference type="InterPro" id="IPR003439">
    <property type="entry name" value="ABC_transporter-like_ATP-bd"/>
</dbReference>
<dbReference type="InterPro" id="IPR029439">
    <property type="entry name" value="Wzt_C"/>
</dbReference>
<dbReference type="GO" id="GO:0140359">
    <property type="term" value="F:ABC-type transporter activity"/>
    <property type="evidence" value="ECO:0007669"/>
    <property type="project" value="InterPro"/>
</dbReference>
<dbReference type="InterPro" id="IPR003593">
    <property type="entry name" value="AAA+_ATPase"/>
</dbReference>
<name>A0A0A2X6D8_9GAMM</name>
<dbReference type="Gene3D" id="2.70.50.60">
    <property type="entry name" value="abc- transporter (atp binding component) like domain"/>
    <property type="match status" value="1"/>
</dbReference>
<evidence type="ECO:0000313" key="7">
    <source>
        <dbReference type="Proteomes" id="UP000030518"/>
    </source>
</evidence>
<evidence type="ECO:0000259" key="5">
    <source>
        <dbReference type="PROSITE" id="PS50893"/>
    </source>
</evidence>
<evidence type="ECO:0000256" key="4">
    <source>
        <dbReference type="ARBA" id="ARBA00022840"/>
    </source>
</evidence>